<dbReference type="InterPro" id="IPR015854">
    <property type="entry name" value="ABC_transpr_LolD-like"/>
</dbReference>
<keyword evidence="7" id="KW-1185">Reference proteome</keyword>
<dbReference type="FunFam" id="3.40.50.300:FF:000032">
    <property type="entry name" value="Export ABC transporter ATP-binding protein"/>
    <property type="match status" value="1"/>
</dbReference>
<dbReference type="InterPro" id="IPR017871">
    <property type="entry name" value="ABC_transporter-like_CS"/>
</dbReference>
<gene>
    <name evidence="6" type="ordered locus">Sthe_0964</name>
</gene>
<dbReference type="InterPro" id="IPR003593">
    <property type="entry name" value="AAA+_ATPase"/>
</dbReference>
<sequence>MTGPIIHLTGVTKEYQAGRRAIQALRGVDLIVEPGEWVTILGPSGCGKSTLLNILSGIDRATGGSVEVAGVDLRSLSEEELARWRGQHVGIIFQFFQLMPTLTALENVLLPMELVGNRPRRDRARELLERVGVEHLADHLPNELSGGEQQRVAIARALANDPPLLLADEPTGNLDSASGARVLALLAEMWETGKTLVLVTHDRAIASHGSRVIEMRDGRIVADRRVAEDVPHAATPDIAASGEA</sequence>
<dbReference type="Gene3D" id="3.40.50.300">
    <property type="entry name" value="P-loop containing nucleotide triphosphate hydrolases"/>
    <property type="match status" value="1"/>
</dbReference>
<dbReference type="PROSITE" id="PS00211">
    <property type="entry name" value="ABC_TRANSPORTER_1"/>
    <property type="match status" value="1"/>
</dbReference>
<dbReference type="OrthoDB" id="9804270at2"/>
<dbReference type="eggNOG" id="COG1136">
    <property type="taxonomic scope" value="Bacteria"/>
</dbReference>
<evidence type="ECO:0000259" key="5">
    <source>
        <dbReference type="PROSITE" id="PS50893"/>
    </source>
</evidence>
<keyword evidence="3" id="KW-0067">ATP-binding</keyword>
<reference evidence="7" key="1">
    <citation type="submission" date="2009-11" db="EMBL/GenBank/DDBJ databases">
        <title>The complete chromosome 1 of Sphaerobacter thermophilus DSM 20745.</title>
        <authorList>
            <person name="Lucas S."/>
            <person name="Copeland A."/>
            <person name="Lapidus A."/>
            <person name="Glavina del Rio T."/>
            <person name="Dalin E."/>
            <person name="Tice H."/>
            <person name="Bruce D."/>
            <person name="Goodwin L."/>
            <person name="Pitluck S."/>
            <person name="Kyrpides N."/>
            <person name="Mavromatis K."/>
            <person name="Ivanova N."/>
            <person name="Mikhailova N."/>
            <person name="LaButti K.M."/>
            <person name="Clum A."/>
            <person name="Sun H.I."/>
            <person name="Brettin T."/>
            <person name="Detter J.C."/>
            <person name="Han C."/>
            <person name="Larimer F."/>
            <person name="Land M."/>
            <person name="Hauser L."/>
            <person name="Markowitz V."/>
            <person name="Cheng J.F."/>
            <person name="Hugenholtz P."/>
            <person name="Woyke T."/>
            <person name="Wu D."/>
            <person name="Steenblock K."/>
            <person name="Schneider S."/>
            <person name="Pukall R."/>
            <person name="Goeker M."/>
            <person name="Klenk H.P."/>
            <person name="Eisen J.A."/>
        </authorList>
    </citation>
    <scope>NUCLEOTIDE SEQUENCE [LARGE SCALE GENOMIC DNA]</scope>
    <source>
        <strain evidence="7">ATCC 49802 / DSM 20745 / S 6022</strain>
    </source>
</reference>
<evidence type="ECO:0000256" key="1">
    <source>
        <dbReference type="ARBA" id="ARBA00022448"/>
    </source>
</evidence>
<evidence type="ECO:0000313" key="6">
    <source>
        <dbReference type="EMBL" id="ACZ38400.1"/>
    </source>
</evidence>
<dbReference type="PROSITE" id="PS50893">
    <property type="entry name" value="ABC_TRANSPORTER_2"/>
    <property type="match status" value="1"/>
</dbReference>
<name>D1C2D3_SPHTD</name>
<reference evidence="6 7" key="2">
    <citation type="journal article" date="2010" name="Stand. Genomic Sci.">
        <title>Complete genome sequence of Desulfohalobium retbaense type strain (HR(100)).</title>
        <authorList>
            <person name="Spring S."/>
            <person name="Nolan M."/>
            <person name="Lapidus A."/>
            <person name="Glavina Del Rio T."/>
            <person name="Copeland A."/>
            <person name="Tice H."/>
            <person name="Cheng J.F."/>
            <person name="Lucas S."/>
            <person name="Land M."/>
            <person name="Chen F."/>
            <person name="Bruce D."/>
            <person name="Goodwin L."/>
            <person name="Pitluck S."/>
            <person name="Ivanova N."/>
            <person name="Mavromatis K."/>
            <person name="Mikhailova N."/>
            <person name="Pati A."/>
            <person name="Chen A."/>
            <person name="Palaniappan K."/>
            <person name="Hauser L."/>
            <person name="Chang Y.J."/>
            <person name="Jeffries C.D."/>
            <person name="Munk C."/>
            <person name="Kiss H."/>
            <person name="Chain P."/>
            <person name="Han C."/>
            <person name="Brettin T."/>
            <person name="Detter J.C."/>
            <person name="Schuler E."/>
            <person name="Goker M."/>
            <person name="Rohde M."/>
            <person name="Bristow J."/>
            <person name="Eisen J.A."/>
            <person name="Markowitz V."/>
            <person name="Hugenholtz P."/>
            <person name="Kyrpides N.C."/>
            <person name="Klenk H.P."/>
        </authorList>
    </citation>
    <scope>NUCLEOTIDE SEQUENCE [LARGE SCALE GENOMIC DNA]</scope>
    <source>
        <strain evidence="7">ATCC 49802 / DSM 20745 / S 6022</strain>
    </source>
</reference>
<protein>
    <submittedName>
        <fullName evidence="6">ABC transporter related protein</fullName>
    </submittedName>
</protein>
<dbReference type="GO" id="GO:0005886">
    <property type="term" value="C:plasma membrane"/>
    <property type="evidence" value="ECO:0007669"/>
    <property type="project" value="TreeGrafter"/>
</dbReference>
<comment type="similarity">
    <text evidence="4">Belongs to the ABC transporter superfamily. Macrolide exporter (TC 3.A.1.122) family.</text>
</comment>
<evidence type="ECO:0000256" key="3">
    <source>
        <dbReference type="ARBA" id="ARBA00022840"/>
    </source>
</evidence>
<dbReference type="InterPro" id="IPR027417">
    <property type="entry name" value="P-loop_NTPase"/>
</dbReference>
<dbReference type="Proteomes" id="UP000002027">
    <property type="component" value="Chromosome 1"/>
</dbReference>
<dbReference type="InterPro" id="IPR003439">
    <property type="entry name" value="ABC_transporter-like_ATP-bd"/>
</dbReference>
<dbReference type="KEGG" id="sti:Sthe_0964"/>
<feature type="domain" description="ABC transporter" evidence="5">
    <location>
        <begin position="6"/>
        <end position="242"/>
    </location>
</feature>
<dbReference type="GO" id="GO:0098796">
    <property type="term" value="C:membrane protein complex"/>
    <property type="evidence" value="ECO:0007669"/>
    <property type="project" value="UniProtKB-ARBA"/>
</dbReference>
<organism evidence="6 7">
    <name type="scientific">Sphaerobacter thermophilus (strain ATCC 49802 / DSM 20745 / KCCM 41009 / NCIMB 13125 / S 6022)</name>
    <dbReference type="NCBI Taxonomy" id="479434"/>
    <lineage>
        <taxon>Bacteria</taxon>
        <taxon>Pseudomonadati</taxon>
        <taxon>Thermomicrobiota</taxon>
        <taxon>Thermomicrobia</taxon>
        <taxon>Sphaerobacterales</taxon>
        <taxon>Sphaerobacterineae</taxon>
        <taxon>Sphaerobacteraceae</taxon>
        <taxon>Sphaerobacter</taxon>
    </lineage>
</organism>
<dbReference type="EMBL" id="CP001823">
    <property type="protein sequence ID" value="ACZ38400.1"/>
    <property type="molecule type" value="Genomic_DNA"/>
</dbReference>
<proteinExistence type="inferred from homology"/>
<keyword evidence="2" id="KW-0547">Nucleotide-binding</keyword>
<evidence type="ECO:0000256" key="4">
    <source>
        <dbReference type="ARBA" id="ARBA00038388"/>
    </source>
</evidence>
<dbReference type="SUPFAM" id="SSF52540">
    <property type="entry name" value="P-loop containing nucleoside triphosphate hydrolases"/>
    <property type="match status" value="1"/>
</dbReference>
<dbReference type="GO" id="GO:0022857">
    <property type="term" value="F:transmembrane transporter activity"/>
    <property type="evidence" value="ECO:0007669"/>
    <property type="project" value="UniProtKB-ARBA"/>
</dbReference>
<dbReference type="GO" id="GO:0005524">
    <property type="term" value="F:ATP binding"/>
    <property type="evidence" value="ECO:0007669"/>
    <property type="project" value="UniProtKB-KW"/>
</dbReference>
<dbReference type="InterPro" id="IPR017911">
    <property type="entry name" value="MacB-like_ATP-bd"/>
</dbReference>
<dbReference type="Pfam" id="PF00005">
    <property type="entry name" value="ABC_tran"/>
    <property type="match status" value="1"/>
</dbReference>
<dbReference type="GO" id="GO:0016887">
    <property type="term" value="F:ATP hydrolysis activity"/>
    <property type="evidence" value="ECO:0007669"/>
    <property type="project" value="InterPro"/>
</dbReference>
<dbReference type="CDD" id="cd03255">
    <property type="entry name" value="ABC_MJ0796_LolCDE_FtsE"/>
    <property type="match status" value="1"/>
</dbReference>
<dbReference type="SMART" id="SM00382">
    <property type="entry name" value="AAA"/>
    <property type="match status" value="1"/>
</dbReference>
<dbReference type="InParanoid" id="D1C2D3"/>
<dbReference type="RefSeq" id="WP_012871447.1">
    <property type="nucleotide sequence ID" value="NC_013523.1"/>
</dbReference>
<dbReference type="AlphaFoldDB" id="D1C2D3"/>
<dbReference type="PANTHER" id="PTHR24220">
    <property type="entry name" value="IMPORT ATP-BINDING PROTEIN"/>
    <property type="match status" value="1"/>
</dbReference>
<keyword evidence="1" id="KW-0813">Transport</keyword>
<accession>D1C2D3</accession>
<dbReference type="STRING" id="479434.Sthe_0964"/>
<evidence type="ECO:0000256" key="2">
    <source>
        <dbReference type="ARBA" id="ARBA00022741"/>
    </source>
</evidence>
<dbReference type="HOGENOM" id="CLU_000604_1_22_0"/>
<evidence type="ECO:0000313" key="7">
    <source>
        <dbReference type="Proteomes" id="UP000002027"/>
    </source>
</evidence>